<dbReference type="Proteomes" id="UP001168620">
    <property type="component" value="Unassembled WGS sequence"/>
</dbReference>
<evidence type="ECO:0000313" key="5">
    <source>
        <dbReference type="Proteomes" id="UP001168620"/>
    </source>
</evidence>
<dbReference type="InterPro" id="IPR001647">
    <property type="entry name" value="HTH_TetR"/>
</dbReference>
<comment type="caution">
    <text evidence="4">The sequence shown here is derived from an EMBL/GenBank/DDBJ whole genome shotgun (WGS) entry which is preliminary data.</text>
</comment>
<name>A0ABT8FMP8_9ACTN</name>
<dbReference type="PANTHER" id="PTHR30055:SF226">
    <property type="entry name" value="HTH-TYPE TRANSCRIPTIONAL REGULATOR PKSA"/>
    <property type="match status" value="1"/>
</dbReference>
<evidence type="ECO:0000256" key="2">
    <source>
        <dbReference type="PROSITE-ProRule" id="PRU00335"/>
    </source>
</evidence>
<dbReference type="PANTHER" id="PTHR30055">
    <property type="entry name" value="HTH-TYPE TRANSCRIPTIONAL REGULATOR RUTR"/>
    <property type="match status" value="1"/>
</dbReference>
<feature type="domain" description="HTH tetR-type" evidence="3">
    <location>
        <begin position="8"/>
        <end position="68"/>
    </location>
</feature>
<dbReference type="Gene3D" id="1.10.357.10">
    <property type="entry name" value="Tetracycline Repressor, domain 2"/>
    <property type="match status" value="1"/>
</dbReference>
<dbReference type="InterPro" id="IPR050109">
    <property type="entry name" value="HTH-type_TetR-like_transc_reg"/>
</dbReference>
<gene>
    <name evidence="4" type="ORF">QWY28_22885</name>
</gene>
<organism evidence="4 5">
    <name type="scientific">Nocardioides oceani</name>
    <dbReference type="NCBI Taxonomy" id="3058369"/>
    <lineage>
        <taxon>Bacteria</taxon>
        <taxon>Bacillati</taxon>
        <taxon>Actinomycetota</taxon>
        <taxon>Actinomycetes</taxon>
        <taxon>Propionibacteriales</taxon>
        <taxon>Nocardioidaceae</taxon>
        <taxon>Nocardioides</taxon>
    </lineage>
</organism>
<evidence type="ECO:0000313" key="4">
    <source>
        <dbReference type="EMBL" id="MDN4175824.1"/>
    </source>
</evidence>
<proteinExistence type="predicted"/>
<dbReference type="PROSITE" id="PS50977">
    <property type="entry name" value="HTH_TETR_2"/>
    <property type="match status" value="1"/>
</dbReference>
<reference evidence="4" key="1">
    <citation type="submission" date="2023-06" db="EMBL/GenBank/DDBJ databases">
        <title>Draft genome sequence of Nocardioides sp. SOB77.</title>
        <authorList>
            <person name="Zhang G."/>
        </authorList>
    </citation>
    <scope>NUCLEOTIDE SEQUENCE</scope>
    <source>
        <strain evidence="4">SOB77</strain>
    </source>
</reference>
<dbReference type="EMBL" id="JAUHJQ010000028">
    <property type="protein sequence ID" value="MDN4175824.1"/>
    <property type="molecule type" value="Genomic_DNA"/>
</dbReference>
<dbReference type="Pfam" id="PF00440">
    <property type="entry name" value="TetR_N"/>
    <property type="match status" value="1"/>
</dbReference>
<dbReference type="InterPro" id="IPR009057">
    <property type="entry name" value="Homeodomain-like_sf"/>
</dbReference>
<dbReference type="RefSeq" id="WP_300955233.1">
    <property type="nucleotide sequence ID" value="NZ_JAUHJQ010000028.1"/>
</dbReference>
<accession>A0ABT8FMP8</accession>
<evidence type="ECO:0000259" key="3">
    <source>
        <dbReference type="PROSITE" id="PS50977"/>
    </source>
</evidence>
<feature type="DNA-binding region" description="H-T-H motif" evidence="2">
    <location>
        <begin position="31"/>
        <end position="50"/>
    </location>
</feature>
<keyword evidence="1 2" id="KW-0238">DNA-binding</keyword>
<evidence type="ECO:0000256" key="1">
    <source>
        <dbReference type="ARBA" id="ARBA00023125"/>
    </source>
</evidence>
<keyword evidence="5" id="KW-1185">Reference proteome</keyword>
<sequence>MPRHVDHDGRRSRIVKVTMGLLATGGLRAVTIREVARQLGGSVTLVTHYYPTRSAILDDLASQLIEIWRQEVADIDAGTDEPIERLRQYLAWALPTRAEALRREQARIRLLAERESEPSATATFQAFDATMRWDLRRHLEGLVDDESLEFVVDLLRVAVTGVTVLAVEHEGRWTPKKQLQFADQLLVTVGIMEPDSPSP</sequence>
<dbReference type="SUPFAM" id="SSF46689">
    <property type="entry name" value="Homeodomain-like"/>
    <property type="match status" value="1"/>
</dbReference>
<protein>
    <submittedName>
        <fullName evidence="4">Helix-turn-helix domain-containing protein</fullName>
    </submittedName>
</protein>